<comment type="caution">
    <text evidence="2">The sequence shown here is derived from an EMBL/GenBank/DDBJ whole genome shotgun (WGS) entry which is preliminary data.</text>
</comment>
<dbReference type="Pfam" id="PF13946">
    <property type="entry name" value="DUF4214"/>
    <property type="match status" value="2"/>
</dbReference>
<dbReference type="InterPro" id="IPR038255">
    <property type="entry name" value="PBS_linker_sf"/>
</dbReference>
<protein>
    <submittedName>
        <fullName evidence="2">DUF4214 domain-containing protein</fullName>
    </submittedName>
</protein>
<organism evidence="2 3">
    <name type="scientific">Acetobacter fallax</name>
    <dbReference type="NCBI Taxonomy" id="1737473"/>
    <lineage>
        <taxon>Bacteria</taxon>
        <taxon>Pseudomonadati</taxon>
        <taxon>Pseudomonadota</taxon>
        <taxon>Alphaproteobacteria</taxon>
        <taxon>Acetobacterales</taxon>
        <taxon>Acetobacteraceae</taxon>
        <taxon>Acetobacter</taxon>
    </lineage>
</organism>
<keyword evidence="3" id="KW-1185">Reference proteome</keyword>
<dbReference type="Proteomes" id="UP000615326">
    <property type="component" value="Unassembled WGS sequence"/>
</dbReference>
<proteinExistence type="predicted"/>
<evidence type="ECO:0000259" key="1">
    <source>
        <dbReference type="Pfam" id="PF13946"/>
    </source>
</evidence>
<sequence>MVLRFIMSVVSSVEQFYNNILQRQADSSGLAYWVNAASSGTSLDSVESQLATSAEAQTNVDPIIQMYQGILGRAPDAAGLHYWVSMATGGVSSADIASQMISSAEGQAIYGTGALTNDAITSLYEHALGRAPADSEISFWVNSGDTLSQAAVGIVESNEANGHLATSDLNYLLNIGQGLPASTPNQIAITGTQTTYTGTSGNDVFTAPTTITANGTSATTLQSADTITGNGGNDTLNVELAAATTTTTTTTSTTAPATTTATTAATTTYTPTLTGIGNIELFNSPAATGTIDLINTTGVTTAGVENSSKSQMVYDDASSVTTANIDNSTGAAVTIDGTTTSSFTANVNASAGSTLNVTGSASAPLSNLALNLQSGSSASLSNPDTFTANVTNADALKTLTINSDAAGAESLAGTGMDATGAVTVANEGATSGTTGSLDLSGETFTQLSTFDSTTYTGSITGLKIEGDANAASATLGNGNNAAILANDAKLTSATTGNGNNSITLSGDNSLTSISVGNGNNDIDLSNQADSTNGFAVTLGNGNNTVALGAQDTTKATFTAGTGANTIKMTDGAITTGGDKFSNFSTLELGADQASPAKGTFDLSQLAGTGVSTVQVTGNQTLSNVVLDNASDGLTLASTSDAGSDSGWVGNMTVNLGKTSGNTHTLDVSLNAVGGSGDTTTGVTGQETAGTLTLGQVAGQSASFMPGHSTETLNIASTAVAGGTASATDYTNTLQTIDAANLTNLNLTDNAALSVGDISNVAQLSSIQASGSGDLTISGIDGANNLSSFDASSSTGQINLTTDLSGDTSDFVYKGSSGNNIVTVTENAGSTATDSFTGGTGNDTFNINEGASGTVKNSFTGGAGDDTFNINGSNGENTFHFNAASDSALSATDPAKSLTYLNSKTDTISGFTTGDQLDLSKLGLDSADVLIAGASSAITGTITSSADLTSVADLFKGATDETLYSADTPNATESAARTTDIGGVLVSQTDANNVYVFVDADNSHSFSASSDMVIHLQNDNGLSAASVARDIQFA</sequence>
<feature type="domain" description="DUF4214" evidence="1">
    <location>
        <begin position="13"/>
        <end position="59"/>
    </location>
</feature>
<name>A0ABX0K7S9_9PROT</name>
<gene>
    <name evidence="2" type="ORF">GOB84_07800</name>
</gene>
<evidence type="ECO:0000313" key="3">
    <source>
        <dbReference type="Proteomes" id="UP000615326"/>
    </source>
</evidence>
<dbReference type="InterPro" id="IPR025282">
    <property type="entry name" value="DUF4214"/>
</dbReference>
<dbReference type="PRINTS" id="PR00313">
    <property type="entry name" value="CABNDNGRPT"/>
</dbReference>
<dbReference type="EMBL" id="WOSW01000011">
    <property type="protein sequence ID" value="NHO32467.1"/>
    <property type="molecule type" value="Genomic_DNA"/>
</dbReference>
<reference evidence="2 3" key="1">
    <citation type="journal article" date="2020" name="Int. J. Syst. Evol. Microbiol.">
        <title>Novel acetic acid bacteria from cider fermentations: Acetobacter conturbans sp. nov. and Acetobacter fallax sp. nov.</title>
        <authorList>
            <person name="Sombolestani A.S."/>
            <person name="Cleenwerck I."/>
            <person name="Cnockaert M."/>
            <person name="Borremans W."/>
            <person name="Wieme A.D."/>
            <person name="De Vuyst L."/>
            <person name="Vandamme P."/>
        </authorList>
    </citation>
    <scope>NUCLEOTIDE SEQUENCE [LARGE SCALE GENOMIC DNA]</scope>
    <source>
        <strain evidence="2 3">LMG 1637</strain>
    </source>
</reference>
<feature type="domain" description="DUF4214" evidence="1">
    <location>
        <begin position="97"/>
        <end position="162"/>
    </location>
</feature>
<accession>A0ABX0K7S9</accession>
<dbReference type="Gene3D" id="1.10.3130.20">
    <property type="entry name" value="Phycobilisome linker domain"/>
    <property type="match status" value="1"/>
</dbReference>
<evidence type="ECO:0000313" key="2">
    <source>
        <dbReference type="EMBL" id="NHO32467.1"/>
    </source>
</evidence>